<dbReference type="Gene3D" id="1.10.101.10">
    <property type="entry name" value="PGBD-like superfamily/PGBD"/>
    <property type="match status" value="1"/>
</dbReference>
<proteinExistence type="predicted"/>
<dbReference type="PANTHER" id="PTHR32347:SF23">
    <property type="entry name" value="BLL5650 PROTEIN"/>
    <property type="match status" value="1"/>
</dbReference>
<keyword evidence="2" id="KW-0175">Coiled coil</keyword>
<evidence type="ECO:0000259" key="3">
    <source>
        <dbReference type="Pfam" id="PF01471"/>
    </source>
</evidence>
<evidence type="ECO:0000256" key="2">
    <source>
        <dbReference type="ARBA" id="ARBA00023054"/>
    </source>
</evidence>
<evidence type="ECO:0000313" key="5">
    <source>
        <dbReference type="Proteomes" id="UP000660611"/>
    </source>
</evidence>
<evidence type="ECO:0000256" key="1">
    <source>
        <dbReference type="ARBA" id="ARBA00004196"/>
    </source>
</evidence>
<dbReference type="Proteomes" id="UP000660611">
    <property type="component" value="Unassembled WGS sequence"/>
</dbReference>
<dbReference type="InterPro" id="IPR002477">
    <property type="entry name" value="Peptidoglycan-bd-like"/>
</dbReference>
<keyword evidence="5" id="KW-1185">Reference proteome</keyword>
<dbReference type="EMBL" id="BONQ01000083">
    <property type="protein sequence ID" value="GIG47474.1"/>
    <property type="molecule type" value="Genomic_DNA"/>
</dbReference>
<dbReference type="Gene3D" id="2.40.420.20">
    <property type="match status" value="1"/>
</dbReference>
<dbReference type="RefSeq" id="WP_203849199.1">
    <property type="nucleotide sequence ID" value="NZ_BAAAVW010000018.1"/>
</dbReference>
<dbReference type="InterPro" id="IPR050465">
    <property type="entry name" value="UPF0194_transport"/>
</dbReference>
<dbReference type="Pfam" id="PF01471">
    <property type="entry name" value="PG_binding_1"/>
    <property type="match status" value="1"/>
</dbReference>
<protein>
    <submittedName>
        <fullName evidence="4">Peptidoglycan-binding protein</fullName>
    </submittedName>
</protein>
<dbReference type="PANTHER" id="PTHR32347">
    <property type="entry name" value="EFFLUX SYSTEM COMPONENT YKNX-RELATED"/>
    <property type="match status" value="1"/>
</dbReference>
<reference evidence="4" key="1">
    <citation type="submission" date="2021-01" db="EMBL/GenBank/DDBJ databases">
        <title>Whole genome shotgun sequence of Dactylosporangium siamense NBRC 106093.</title>
        <authorList>
            <person name="Komaki H."/>
            <person name="Tamura T."/>
        </authorList>
    </citation>
    <scope>NUCLEOTIDE SEQUENCE</scope>
    <source>
        <strain evidence="4">NBRC 106093</strain>
    </source>
</reference>
<feature type="domain" description="Peptidoglycan binding-like" evidence="3">
    <location>
        <begin position="114"/>
        <end position="163"/>
    </location>
</feature>
<dbReference type="SUPFAM" id="SSF47090">
    <property type="entry name" value="PGBD-like"/>
    <property type="match status" value="1"/>
</dbReference>
<accession>A0A919PNZ6</accession>
<dbReference type="GO" id="GO:0030313">
    <property type="term" value="C:cell envelope"/>
    <property type="evidence" value="ECO:0007669"/>
    <property type="project" value="UniProtKB-SubCell"/>
</dbReference>
<dbReference type="AlphaFoldDB" id="A0A919PNZ6"/>
<evidence type="ECO:0000313" key="4">
    <source>
        <dbReference type="EMBL" id="GIG47474.1"/>
    </source>
</evidence>
<dbReference type="InterPro" id="IPR036366">
    <property type="entry name" value="PGBDSf"/>
</dbReference>
<dbReference type="InterPro" id="IPR036365">
    <property type="entry name" value="PGBD-like_sf"/>
</dbReference>
<comment type="subcellular location">
    <subcellularLocation>
        <location evidence="1">Cell envelope</location>
    </subcellularLocation>
</comment>
<sequence length="342" mass="34952">MKRTLLFVLPAALLAGAGGWLLLDRDPAVVAAPAPPAATKIVRGTITQTEDVDGTLDFGAATTVVGRLPGMITGLPGEGRTVERGQPLYQVDGTPVLLMYGTAPLFRPLRSGDSGADVAAFESNLSALGFKGFTVDDAFTSATASAVRDWQERLGLSETGVVDLGRVVMAPAAIRVGAVKGHLGDNATGPVLDWTGPTRQVTVKLDVTKQDLATVGDQATVKLPDGATVPGTITAIGAVATVQPGPPSIVTVDVTVSLVKQEQLGRYSSAPVDVTLVAERRDNVLIVPVSALVALAEGGYGLQLLDGSTVRTVAVTTGLFAGGRVEVSGPDLREGLTVGTAA</sequence>
<organism evidence="4 5">
    <name type="scientific">Dactylosporangium siamense</name>
    <dbReference type="NCBI Taxonomy" id="685454"/>
    <lineage>
        <taxon>Bacteria</taxon>
        <taxon>Bacillati</taxon>
        <taxon>Actinomycetota</taxon>
        <taxon>Actinomycetes</taxon>
        <taxon>Micromonosporales</taxon>
        <taxon>Micromonosporaceae</taxon>
        <taxon>Dactylosporangium</taxon>
    </lineage>
</organism>
<comment type="caution">
    <text evidence="4">The sequence shown here is derived from an EMBL/GenBank/DDBJ whole genome shotgun (WGS) entry which is preliminary data.</text>
</comment>
<name>A0A919PNZ6_9ACTN</name>
<gene>
    <name evidence="4" type="ORF">Dsi01nite_055150</name>
</gene>